<accession>A0A5C0B1E9</accession>
<evidence type="ECO:0000313" key="3">
    <source>
        <dbReference type="Proteomes" id="UP000325161"/>
    </source>
</evidence>
<dbReference type="InterPro" id="IPR001296">
    <property type="entry name" value="Glyco_trans_1"/>
</dbReference>
<reference evidence="2 3" key="1">
    <citation type="submission" date="2019-08" db="EMBL/GenBank/DDBJ databases">
        <title>Amphibian skin-associated Pigmentiphaga: genome sequence and occurrence across geography and hosts.</title>
        <authorList>
            <person name="Bletz M.C."/>
            <person name="Bunk B."/>
            <person name="Sproeer C."/>
            <person name="Biwer P."/>
            <person name="Reiter S."/>
            <person name="Rabemananjara F.C.E."/>
            <person name="Schulz S."/>
            <person name="Overmann J."/>
            <person name="Vences M."/>
        </authorList>
    </citation>
    <scope>NUCLEOTIDE SEQUENCE [LARGE SCALE GENOMIC DNA]</scope>
    <source>
        <strain evidence="2 3">Mada1488</strain>
    </source>
</reference>
<evidence type="ECO:0000313" key="2">
    <source>
        <dbReference type="EMBL" id="QEI08619.1"/>
    </source>
</evidence>
<proteinExistence type="predicted"/>
<dbReference type="KEGG" id="pacr:FXN63_24320"/>
<dbReference type="Pfam" id="PF00534">
    <property type="entry name" value="Glycos_transf_1"/>
    <property type="match status" value="1"/>
</dbReference>
<dbReference type="Gene3D" id="3.40.50.2000">
    <property type="entry name" value="Glycogen Phosphorylase B"/>
    <property type="match status" value="1"/>
</dbReference>
<dbReference type="AlphaFoldDB" id="A0A5C0B1E9"/>
<evidence type="ECO:0000259" key="1">
    <source>
        <dbReference type="Pfam" id="PF00534"/>
    </source>
</evidence>
<dbReference type="GO" id="GO:0016757">
    <property type="term" value="F:glycosyltransferase activity"/>
    <property type="evidence" value="ECO:0007669"/>
    <property type="project" value="InterPro"/>
</dbReference>
<keyword evidence="2" id="KW-0808">Transferase</keyword>
<dbReference type="PANTHER" id="PTHR12526:SF636">
    <property type="entry name" value="BLL3647 PROTEIN"/>
    <property type="match status" value="1"/>
</dbReference>
<organism evidence="2 3">
    <name type="scientific">Pigmentiphaga aceris</name>
    <dbReference type="NCBI Taxonomy" id="1940612"/>
    <lineage>
        <taxon>Bacteria</taxon>
        <taxon>Pseudomonadati</taxon>
        <taxon>Pseudomonadota</taxon>
        <taxon>Betaproteobacteria</taxon>
        <taxon>Burkholderiales</taxon>
        <taxon>Alcaligenaceae</taxon>
        <taxon>Pigmentiphaga</taxon>
    </lineage>
</organism>
<dbReference type="OrthoDB" id="9805661at2"/>
<dbReference type="RefSeq" id="WP_148818090.1">
    <property type="nucleotide sequence ID" value="NZ_CP043046.1"/>
</dbReference>
<dbReference type="Proteomes" id="UP000325161">
    <property type="component" value="Chromosome"/>
</dbReference>
<dbReference type="EMBL" id="CP043046">
    <property type="protein sequence ID" value="QEI08619.1"/>
    <property type="molecule type" value="Genomic_DNA"/>
</dbReference>
<gene>
    <name evidence="2" type="ORF">FXN63_24320</name>
</gene>
<keyword evidence="3" id="KW-1185">Reference proteome</keyword>
<feature type="domain" description="Glycosyl transferase family 1" evidence="1">
    <location>
        <begin position="309"/>
        <end position="479"/>
    </location>
</feature>
<dbReference type="SUPFAM" id="SSF53756">
    <property type="entry name" value="UDP-Glycosyltransferase/glycogen phosphorylase"/>
    <property type="match status" value="1"/>
</dbReference>
<protein>
    <submittedName>
        <fullName evidence="2">Glycosyltransferase family 4 protein</fullName>
    </submittedName>
</protein>
<name>A0A5C0B1E9_9BURK</name>
<sequence>MAFHALRRRLRPRTRLKQAIFAAAAAVKRRPELTRQVIRLVRLVPPLDARLRRILMRPPEPITPPRAPGPHPRELARMVTRLTLAREVARHSAPQGAGVARLSNGRRPRMAYVSPLPPQKSGIADYSGVLLQSLREFYDITLINPDASNIDPWLTADFPLHDSEWLVRNGYAFDRVMYHFGNSTFHTHMLDLLQKVPGVVVQHDFYLSGLRLWLYNTDEDRTGWYDALRYSHGWQALSDAAKLGNDEARVIYPCSKDVIDASMGVLTHSLYSKRLAAHWYSQDHADRMTIVPFAQTRLVEDQTAEARSAVREELGLADDEFVVASFGHIAYTKRNDALLDAWVGSELAADPKARLVFVGQANDGDYGHGLIKRVKALGPDARVSITGYADTKTYDKWLQAVDLAVQLRTQSRGETSGTIFDCLTQAVPVVVNAHGWAAELPHQAVIRLPDDFTVEQLRNAIVHARQDPAALREQGQAGRSFVHAQHVPAVAGPAYRDAIERNYAAYGDVHREILASTAAVPHVNDDELREIALGLLDLVPRLSKPQWLLDVTALNDSSMSSERAARFHALADSMIANAPDGWRIEPVYFDGAYYRYANQSTMKRLGLPAVLPDEAVDVHAGDRYLSLGLSDVTSDGINLTLTAWQRRGVSLNWLLVDAAPLWAPVPPPPAEHVPTDLFEVRLATLLPLADRIIADTPALAQTLMNKLDATGLVRPHRMAVEVCELDAQALTARLADAQPTHIWPRGYVETRAVALATAPSTSTAAKHPEL</sequence>
<dbReference type="PANTHER" id="PTHR12526">
    <property type="entry name" value="GLYCOSYLTRANSFERASE"/>
    <property type="match status" value="1"/>
</dbReference>